<gene>
    <name evidence="1" type="ORF">BpHYR1_008509</name>
</gene>
<proteinExistence type="predicted"/>
<sequence>MIWFLVLITKKQIIKLQFRCAVRMLSFGLDLGIRFCCRVCIVRYSYRKAECLVKEKRKTFIFCQLKHTIISSSIRYDWLM</sequence>
<protein>
    <submittedName>
        <fullName evidence="1">Uncharacterized protein</fullName>
    </submittedName>
</protein>
<dbReference type="Proteomes" id="UP000276133">
    <property type="component" value="Unassembled WGS sequence"/>
</dbReference>
<name>A0A3M7T4M6_BRAPC</name>
<reference evidence="1 2" key="1">
    <citation type="journal article" date="2018" name="Sci. Rep.">
        <title>Genomic signatures of local adaptation to the degree of environmental predictability in rotifers.</title>
        <authorList>
            <person name="Franch-Gras L."/>
            <person name="Hahn C."/>
            <person name="Garcia-Roger E.M."/>
            <person name="Carmona M.J."/>
            <person name="Serra M."/>
            <person name="Gomez A."/>
        </authorList>
    </citation>
    <scope>NUCLEOTIDE SEQUENCE [LARGE SCALE GENOMIC DNA]</scope>
    <source>
        <strain evidence="1">HYR1</strain>
    </source>
</reference>
<comment type="caution">
    <text evidence="1">The sequence shown here is derived from an EMBL/GenBank/DDBJ whole genome shotgun (WGS) entry which is preliminary data.</text>
</comment>
<evidence type="ECO:0000313" key="2">
    <source>
        <dbReference type="Proteomes" id="UP000276133"/>
    </source>
</evidence>
<accession>A0A3M7T4M6</accession>
<dbReference type="EMBL" id="REGN01000289">
    <property type="protein sequence ID" value="RNA42996.1"/>
    <property type="molecule type" value="Genomic_DNA"/>
</dbReference>
<keyword evidence="2" id="KW-1185">Reference proteome</keyword>
<evidence type="ECO:0000313" key="1">
    <source>
        <dbReference type="EMBL" id="RNA42996.1"/>
    </source>
</evidence>
<organism evidence="1 2">
    <name type="scientific">Brachionus plicatilis</name>
    <name type="common">Marine rotifer</name>
    <name type="synonym">Brachionus muelleri</name>
    <dbReference type="NCBI Taxonomy" id="10195"/>
    <lineage>
        <taxon>Eukaryota</taxon>
        <taxon>Metazoa</taxon>
        <taxon>Spiralia</taxon>
        <taxon>Gnathifera</taxon>
        <taxon>Rotifera</taxon>
        <taxon>Eurotatoria</taxon>
        <taxon>Monogononta</taxon>
        <taxon>Pseudotrocha</taxon>
        <taxon>Ploima</taxon>
        <taxon>Brachionidae</taxon>
        <taxon>Brachionus</taxon>
    </lineage>
</organism>
<dbReference type="AlphaFoldDB" id="A0A3M7T4M6"/>